<dbReference type="GeneID" id="7822969"/>
<keyword evidence="3" id="KW-0812">Transmembrane</keyword>
<dbReference type="InterPro" id="IPR009030">
    <property type="entry name" value="Growth_fac_rcpt_cys_sf"/>
</dbReference>
<keyword evidence="3" id="KW-0472">Membrane</keyword>
<evidence type="ECO:0000259" key="4">
    <source>
        <dbReference type="Pfam" id="PF02010"/>
    </source>
</evidence>
<dbReference type="RefSeq" id="XP_001019679.2">
    <property type="nucleotide sequence ID" value="XM_001019679.2"/>
</dbReference>
<gene>
    <name evidence="6" type="ORF">TTHERM_00135980</name>
</gene>
<protein>
    <submittedName>
        <fullName evidence="6">REJ domain protein</fullName>
    </submittedName>
</protein>
<dbReference type="Proteomes" id="UP000009168">
    <property type="component" value="Unassembled WGS sequence"/>
</dbReference>
<dbReference type="CDD" id="cd00064">
    <property type="entry name" value="FU"/>
    <property type="match status" value="1"/>
</dbReference>
<dbReference type="Pfam" id="PF09458">
    <property type="entry name" value="H_lectin"/>
    <property type="match status" value="1"/>
</dbReference>
<dbReference type="Gene3D" id="2.10.220.10">
    <property type="entry name" value="Hormone Receptor, Insulin-like Growth Factor Receptor 1, Chain A, domain 2"/>
    <property type="match status" value="1"/>
</dbReference>
<dbReference type="SUPFAM" id="SSF57184">
    <property type="entry name" value="Growth factor receptor domain"/>
    <property type="match status" value="1"/>
</dbReference>
<dbReference type="GO" id="GO:0030246">
    <property type="term" value="F:carbohydrate binding"/>
    <property type="evidence" value="ECO:0007669"/>
    <property type="project" value="InterPro"/>
</dbReference>
<accession>I7LVN9</accession>
<keyword evidence="7" id="KW-1185">Reference proteome</keyword>
<dbReference type="OrthoDB" id="2121937at2759"/>
<feature type="domain" description="H-type lectin" evidence="5">
    <location>
        <begin position="30"/>
        <end position="97"/>
    </location>
</feature>
<evidence type="ECO:0000256" key="3">
    <source>
        <dbReference type="SAM" id="Phobius"/>
    </source>
</evidence>
<dbReference type="GO" id="GO:0007155">
    <property type="term" value="P:cell adhesion"/>
    <property type="evidence" value="ECO:0007669"/>
    <property type="project" value="InterPro"/>
</dbReference>
<feature type="transmembrane region" description="Helical" evidence="3">
    <location>
        <begin position="1357"/>
        <end position="1380"/>
    </location>
</feature>
<name>I7LVN9_TETTS</name>
<evidence type="ECO:0000256" key="1">
    <source>
        <dbReference type="SAM" id="Coils"/>
    </source>
</evidence>
<evidence type="ECO:0000313" key="6">
    <source>
        <dbReference type="EMBL" id="EAR99434.2"/>
    </source>
</evidence>
<keyword evidence="3" id="KW-1133">Transmembrane helix</keyword>
<sequence length="1586" mass="182463">MPQVEINQLNLLTDQVLSLDNPSYAQSHSFTFNFGVEFTKVPQMLFSVTHADLKLNPVASVSFLVNLDSISTTQFSLTVSKVMDEVLKGLHVQYLAINNQNAYVINVKFDFYSLQQREVNGWIKAQQTYNYQRSNFDQSQWEVSITVFIRGVEKVMEPKSPASTQFFIGNYQVVQSTNSFNIIFNSPDTQNARDQNLIYFNYLEFYKRKNNNYFNIQTQVDDSANPTNSTNPLLNNATPGNRTSIMPMYNVNVNNVKAIMYGLSGFNVRYDYFFRLELTGPQLKYDPVQQQYQFYYQYNTWLDTKVLFVQSQFLVLSQINCNQNNTLFLDDLQSCVSKCALGYYQATTIDPVLGTINYCGKCDPSCIYCTGRSISNCLRCPQGQYFYNAICHDNCPNGYLKNIQTQNCDTCTDYDNPDCFSCNKNCFQCDLSAINVCTSCDTQTKYLDSDNTCKCLNQKDQRNNFFQCSYNDNAVTNYFLSTTPRQLVIDFGFPIYSLSKNSNTPQSLCQYIFTSAAINVMGPNPDCSIQQNYIVVNLDDSSTLTGAQIQFQQPTLQFVNATSPISQYYIFKSTQNFCLNSTVNFLYNPIQSTCDPLTIQFKNITGDEGRQLVSFNWTLIQVTGTISDQELQGINQVLQQANTNNSTSLFQLNLISDSKIQNTQIVSVDVLITQLFVMLQGGRNQIISYQKLYSLNSIYRDYEIQDSNADQMINFNWICQNLLTPDKKCYDYNNQLITFQQGKSSISIPKRTFKPYTIIQFTLQISKDSRNSTEYAICYFSEFDIPPLLVRTPIYQMNQQFNLNEDLFFTLVYDSSVSTNILSYAGAILYNNTVVAAIKFDYYQVKFRIWNYFQDIDPSLNSIQIRFSVYNPSYVMPSISTIDLLINIPPKNCVLTINPQYGIALQTKFLIKFSNCQDTDLPLTFQYFYYNSVDDYNQEIISPWNIVRRQLSDQVVSQQFQTILPQGNLLILSQVMDSRLGVSNSTLSINVYSQNLTDSNYYQQVNQLIQQNLQNYLTTTNLVSNLCVIGEDVTKNTQYQNSQQINDLKQNLITNLQLFSQQIPKSSLIATYANKVIAQLQYSIFQQPDLQKSSIYSYIQSTIQKTQANKQSNTINKLQQNNDLYTQNLIDSYRILNSTVTLNTNNKFDDLMQYNNISNEIASYISNNMIPNEGNLEIQGNLSNILSDSITEKNLKYYVLPNDDSQFSLNSTNTYVIARNNYQQNIYESTSSFQAYVNILNKQNGNKGYSKNKLIVTSINNTQANGPILNSTIIYQFKNVNVSNNSNMTCLQQADTIWTNLNCGVLNQDNKDYACFCKKQSPTTIIDNIEAVFTQNENLKTAFGEQGAQNIASFSDFYKYVCVWALFAFTIGQIVLFLVGRQLDLKTISKMDLKDSQNKLNNVLEQKNQQQEQFQEKIQNLEKQIKQDPQFHQRKETKSKKIQIQKIHPQSNSNNLKIIKQVSPFQVSDLQLMNDKDEDFNLQQPHNQEQLTSQRKSSTKQQTDNQITRSDLKQMNNSDILKELFQENISPYQVQYTQKSNDQENDFKTETQELVIESLQNIKQQTNNKILNFYKTTIITFSIFQI</sequence>
<dbReference type="PANTHER" id="PTHR15332">
    <property type="entry name" value="PROPROTEIN CONVERTASE SUBTILISIN_KEXIN TYPE 5-LIKE"/>
    <property type="match status" value="1"/>
</dbReference>
<dbReference type="Gene3D" id="2.60.40.2080">
    <property type="match status" value="1"/>
</dbReference>
<evidence type="ECO:0000313" key="7">
    <source>
        <dbReference type="Proteomes" id="UP000009168"/>
    </source>
</evidence>
<feature type="coiled-coil region" evidence="1">
    <location>
        <begin position="1390"/>
        <end position="1427"/>
    </location>
</feature>
<dbReference type="Pfam" id="PF02010">
    <property type="entry name" value="REJ"/>
    <property type="match status" value="1"/>
</dbReference>
<proteinExistence type="predicted"/>
<keyword evidence="1" id="KW-0175">Coiled coil</keyword>
<dbReference type="KEGG" id="tet:TTHERM_00135980"/>
<dbReference type="InterPro" id="IPR002859">
    <property type="entry name" value="PKD/REJ-like"/>
</dbReference>
<dbReference type="InParanoid" id="I7LVN9"/>
<dbReference type="InterPro" id="IPR006212">
    <property type="entry name" value="Furin_repeat"/>
</dbReference>
<dbReference type="SUPFAM" id="SSF141086">
    <property type="entry name" value="Agglutinin HPA-like"/>
    <property type="match status" value="1"/>
</dbReference>
<evidence type="ECO:0000259" key="5">
    <source>
        <dbReference type="Pfam" id="PF09458"/>
    </source>
</evidence>
<feature type="region of interest" description="Disordered" evidence="2">
    <location>
        <begin position="1485"/>
        <end position="1507"/>
    </location>
</feature>
<reference evidence="7" key="1">
    <citation type="journal article" date="2006" name="PLoS Biol.">
        <title>Macronuclear genome sequence of the ciliate Tetrahymena thermophila, a model eukaryote.</title>
        <authorList>
            <person name="Eisen J.A."/>
            <person name="Coyne R.S."/>
            <person name="Wu M."/>
            <person name="Wu D."/>
            <person name="Thiagarajan M."/>
            <person name="Wortman J.R."/>
            <person name="Badger J.H."/>
            <person name="Ren Q."/>
            <person name="Amedeo P."/>
            <person name="Jones K.M."/>
            <person name="Tallon L.J."/>
            <person name="Delcher A.L."/>
            <person name="Salzberg S.L."/>
            <person name="Silva J.C."/>
            <person name="Haas B.J."/>
            <person name="Majoros W.H."/>
            <person name="Farzad M."/>
            <person name="Carlton J.M."/>
            <person name="Smith R.K. Jr."/>
            <person name="Garg J."/>
            <person name="Pearlman R.E."/>
            <person name="Karrer K.M."/>
            <person name="Sun L."/>
            <person name="Manning G."/>
            <person name="Elde N.C."/>
            <person name="Turkewitz A.P."/>
            <person name="Asai D.J."/>
            <person name="Wilkes D.E."/>
            <person name="Wang Y."/>
            <person name="Cai H."/>
            <person name="Collins K."/>
            <person name="Stewart B.A."/>
            <person name="Lee S.R."/>
            <person name="Wilamowska K."/>
            <person name="Weinberg Z."/>
            <person name="Ruzzo W.L."/>
            <person name="Wloga D."/>
            <person name="Gaertig J."/>
            <person name="Frankel J."/>
            <person name="Tsao C.-C."/>
            <person name="Gorovsky M.A."/>
            <person name="Keeling P.J."/>
            <person name="Waller R.F."/>
            <person name="Patron N.J."/>
            <person name="Cherry J.M."/>
            <person name="Stover N.A."/>
            <person name="Krieger C.J."/>
            <person name="del Toro C."/>
            <person name="Ryder H.F."/>
            <person name="Williamson S.C."/>
            <person name="Barbeau R.A."/>
            <person name="Hamilton E.P."/>
            <person name="Orias E."/>
        </authorList>
    </citation>
    <scope>NUCLEOTIDE SEQUENCE [LARGE SCALE GENOMIC DNA]</scope>
    <source>
        <strain evidence="7">SB210</strain>
    </source>
</reference>
<dbReference type="SMART" id="SM00261">
    <property type="entry name" value="FU"/>
    <property type="match status" value="1"/>
</dbReference>
<dbReference type="InterPro" id="IPR019019">
    <property type="entry name" value="H-type_lectin_domain"/>
</dbReference>
<feature type="region of interest" description="Disordered" evidence="2">
    <location>
        <begin position="1428"/>
        <end position="1447"/>
    </location>
</feature>
<dbReference type="InterPro" id="IPR037221">
    <property type="entry name" value="H-type_lectin_dom_sf"/>
</dbReference>
<dbReference type="PANTHER" id="PTHR15332:SF175">
    <property type="entry name" value="PROPROTEIN CONVERTASE SUBTILISIN_KEXIN TYPE 5-LIKE"/>
    <property type="match status" value="1"/>
</dbReference>
<organism evidence="6 7">
    <name type="scientific">Tetrahymena thermophila (strain SB210)</name>
    <dbReference type="NCBI Taxonomy" id="312017"/>
    <lineage>
        <taxon>Eukaryota</taxon>
        <taxon>Sar</taxon>
        <taxon>Alveolata</taxon>
        <taxon>Ciliophora</taxon>
        <taxon>Intramacronucleata</taxon>
        <taxon>Oligohymenophorea</taxon>
        <taxon>Hymenostomatida</taxon>
        <taxon>Tetrahymenina</taxon>
        <taxon>Tetrahymenidae</taxon>
        <taxon>Tetrahymena</taxon>
    </lineage>
</organism>
<evidence type="ECO:0000256" key="2">
    <source>
        <dbReference type="SAM" id="MobiDB-lite"/>
    </source>
</evidence>
<dbReference type="EMBL" id="GG662639">
    <property type="protein sequence ID" value="EAR99434.2"/>
    <property type="molecule type" value="Genomic_DNA"/>
</dbReference>
<feature type="domain" description="PKD/REJ-like" evidence="4">
    <location>
        <begin position="612"/>
        <end position="1015"/>
    </location>
</feature>